<dbReference type="InterPro" id="IPR051401">
    <property type="entry name" value="GtrA_CellWall_Glycosyl"/>
</dbReference>
<sequence length="137" mass="15034">MASDSLRQNLIQVSRFSAVGVVNTLVGLAIIWGSMYLGLGYVKANILGYAVGLIVSFTLNSRWTFSQRAKEGGSTSATYALRFLIAFLIAWGANYMVLIFGVRSFNLSQYIAQLGAMATYTVVFFLLCRAFVFSAKK</sequence>
<evidence type="ECO:0000313" key="9">
    <source>
        <dbReference type="Proteomes" id="UP001302666"/>
    </source>
</evidence>
<evidence type="ECO:0000259" key="7">
    <source>
        <dbReference type="Pfam" id="PF04138"/>
    </source>
</evidence>
<evidence type="ECO:0000256" key="6">
    <source>
        <dbReference type="SAM" id="Phobius"/>
    </source>
</evidence>
<accession>A0ABZ0HAX8</accession>
<gene>
    <name evidence="8" type="ORF">R1T40_11705</name>
</gene>
<evidence type="ECO:0000256" key="4">
    <source>
        <dbReference type="ARBA" id="ARBA00022989"/>
    </source>
</evidence>
<feature type="domain" description="GtrA/DPMS transmembrane" evidence="7">
    <location>
        <begin position="15"/>
        <end position="133"/>
    </location>
</feature>
<feature type="transmembrane region" description="Helical" evidence="6">
    <location>
        <begin position="16"/>
        <end position="35"/>
    </location>
</feature>
<keyword evidence="5 6" id="KW-0472">Membrane</keyword>
<dbReference type="RefSeq" id="WP_317384220.1">
    <property type="nucleotide sequence ID" value="NZ_CP136704.1"/>
</dbReference>
<evidence type="ECO:0000256" key="2">
    <source>
        <dbReference type="ARBA" id="ARBA00009399"/>
    </source>
</evidence>
<comment type="subcellular location">
    <subcellularLocation>
        <location evidence="1">Membrane</location>
        <topology evidence="1">Multi-pass membrane protein</topology>
    </subcellularLocation>
</comment>
<organism evidence="8 9">
    <name type="scientific">Tritonibacter scottomollicae</name>
    <name type="common">Epibacterium scottomollicae</name>
    <dbReference type="NCBI Taxonomy" id="483013"/>
    <lineage>
        <taxon>Bacteria</taxon>
        <taxon>Pseudomonadati</taxon>
        <taxon>Pseudomonadota</taxon>
        <taxon>Alphaproteobacteria</taxon>
        <taxon>Rhodobacterales</taxon>
        <taxon>Paracoccaceae</taxon>
        <taxon>Tritonibacter</taxon>
    </lineage>
</organism>
<reference evidence="8 9" key="1">
    <citation type="submission" date="2023-10" db="EMBL/GenBank/DDBJ databases">
        <title>Eight complete genome sequences of bacteria isolated from laboratory stock of Giant Kelp gametophytes.</title>
        <authorList>
            <person name="Tolentino B."/>
            <person name="Nuzhdin S."/>
        </authorList>
    </citation>
    <scope>NUCLEOTIDE SEQUENCE [LARGE SCALE GENOMIC DNA]</scope>
    <source>
        <strain evidence="8 9">LC.270.F.C4</strain>
    </source>
</reference>
<dbReference type="EMBL" id="CP136704">
    <property type="protein sequence ID" value="WOI31631.1"/>
    <property type="molecule type" value="Genomic_DNA"/>
</dbReference>
<keyword evidence="4 6" id="KW-1133">Transmembrane helix</keyword>
<evidence type="ECO:0000256" key="1">
    <source>
        <dbReference type="ARBA" id="ARBA00004141"/>
    </source>
</evidence>
<evidence type="ECO:0000256" key="3">
    <source>
        <dbReference type="ARBA" id="ARBA00022692"/>
    </source>
</evidence>
<keyword evidence="3 6" id="KW-0812">Transmembrane</keyword>
<proteinExistence type="inferred from homology"/>
<evidence type="ECO:0000313" key="8">
    <source>
        <dbReference type="EMBL" id="WOI31631.1"/>
    </source>
</evidence>
<feature type="transmembrane region" description="Helical" evidence="6">
    <location>
        <begin position="41"/>
        <end position="59"/>
    </location>
</feature>
<comment type="similarity">
    <text evidence="2">Belongs to the GtrA family.</text>
</comment>
<dbReference type="Proteomes" id="UP001302666">
    <property type="component" value="Chromosome"/>
</dbReference>
<dbReference type="PANTHER" id="PTHR38459:SF1">
    <property type="entry name" value="PROPHAGE BACTOPRENOL-LINKED GLUCOSE TRANSLOCASE HOMOLOG"/>
    <property type="match status" value="1"/>
</dbReference>
<feature type="transmembrane region" description="Helical" evidence="6">
    <location>
        <begin position="110"/>
        <end position="132"/>
    </location>
</feature>
<protein>
    <submittedName>
        <fullName evidence="8">GtrA family protein</fullName>
    </submittedName>
</protein>
<dbReference type="Pfam" id="PF04138">
    <property type="entry name" value="GtrA_DPMS_TM"/>
    <property type="match status" value="1"/>
</dbReference>
<keyword evidence="9" id="KW-1185">Reference proteome</keyword>
<name>A0ABZ0HAX8_TRISK</name>
<dbReference type="InterPro" id="IPR007267">
    <property type="entry name" value="GtrA_DPMS_TM"/>
</dbReference>
<feature type="transmembrane region" description="Helical" evidence="6">
    <location>
        <begin position="79"/>
        <end position="98"/>
    </location>
</feature>
<dbReference type="PANTHER" id="PTHR38459">
    <property type="entry name" value="PROPHAGE BACTOPRENOL-LINKED GLUCOSE TRANSLOCASE HOMOLOG"/>
    <property type="match status" value="1"/>
</dbReference>
<evidence type="ECO:0000256" key="5">
    <source>
        <dbReference type="ARBA" id="ARBA00023136"/>
    </source>
</evidence>